<evidence type="ECO:0000259" key="1">
    <source>
        <dbReference type="Pfam" id="PF03358"/>
    </source>
</evidence>
<dbReference type="Proteomes" id="UP000241769">
    <property type="component" value="Unassembled WGS sequence"/>
</dbReference>
<dbReference type="GO" id="GO:0016491">
    <property type="term" value="F:oxidoreductase activity"/>
    <property type="evidence" value="ECO:0007669"/>
    <property type="project" value="InterPro"/>
</dbReference>
<dbReference type="InterPro" id="IPR050712">
    <property type="entry name" value="NAD(P)H-dep_reductase"/>
</dbReference>
<accession>A0A2P6NB63</accession>
<dbReference type="Gene3D" id="3.40.50.360">
    <property type="match status" value="1"/>
</dbReference>
<dbReference type="AlphaFoldDB" id="A0A2P6NB63"/>
<evidence type="ECO:0000313" key="3">
    <source>
        <dbReference type="Proteomes" id="UP000241769"/>
    </source>
</evidence>
<dbReference type="STRING" id="1890364.A0A2P6NB63"/>
<gene>
    <name evidence="2" type="ORF">PROFUN_02022</name>
</gene>
<dbReference type="PANTHER" id="PTHR30543">
    <property type="entry name" value="CHROMATE REDUCTASE"/>
    <property type="match status" value="1"/>
</dbReference>
<proteinExistence type="predicted"/>
<evidence type="ECO:0000313" key="2">
    <source>
        <dbReference type="EMBL" id="PRP81188.1"/>
    </source>
</evidence>
<dbReference type="EMBL" id="MDYQ01000129">
    <property type="protein sequence ID" value="PRP81188.1"/>
    <property type="molecule type" value="Genomic_DNA"/>
</dbReference>
<feature type="domain" description="NADPH-dependent FMN reductase-like" evidence="1">
    <location>
        <begin position="7"/>
        <end position="152"/>
    </location>
</feature>
<comment type="caution">
    <text evidence="2">The sequence shown here is derived from an EMBL/GenBank/DDBJ whole genome shotgun (WGS) entry which is preliminary data.</text>
</comment>
<dbReference type="InterPro" id="IPR029039">
    <property type="entry name" value="Flavoprotein-like_sf"/>
</dbReference>
<dbReference type="SUPFAM" id="SSF52218">
    <property type="entry name" value="Flavoproteins"/>
    <property type="match status" value="1"/>
</dbReference>
<protein>
    <recommendedName>
        <fullName evidence="1">NADPH-dependent FMN reductase-like domain-containing protein</fullName>
    </recommendedName>
</protein>
<reference evidence="2 3" key="1">
    <citation type="journal article" date="2018" name="Genome Biol. Evol.">
        <title>Multiple Roots of Fruiting Body Formation in Amoebozoa.</title>
        <authorList>
            <person name="Hillmann F."/>
            <person name="Forbes G."/>
            <person name="Novohradska S."/>
            <person name="Ferling I."/>
            <person name="Riege K."/>
            <person name="Groth M."/>
            <person name="Westermann M."/>
            <person name="Marz M."/>
            <person name="Spaller T."/>
            <person name="Winckler T."/>
            <person name="Schaap P."/>
            <person name="Glockner G."/>
        </authorList>
    </citation>
    <scope>NUCLEOTIDE SEQUENCE [LARGE SCALE GENOMIC DNA]</scope>
    <source>
        <strain evidence="2 3">Jena</strain>
    </source>
</reference>
<organism evidence="2 3">
    <name type="scientific">Planoprotostelium fungivorum</name>
    <dbReference type="NCBI Taxonomy" id="1890364"/>
    <lineage>
        <taxon>Eukaryota</taxon>
        <taxon>Amoebozoa</taxon>
        <taxon>Evosea</taxon>
        <taxon>Variosea</taxon>
        <taxon>Cavosteliida</taxon>
        <taxon>Cavosteliaceae</taxon>
        <taxon>Planoprotostelium</taxon>
    </lineage>
</organism>
<dbReference type="GO" id="GO:0010181">
    <property type="term" value="F:FMN binding"/>
    <property type="evidence" value="ECO:0007669"/>
    <property type="project" value="TreeGrafter"/>
</dbReference>
<dbReference type="InterPro" id="IPR005025">
    <property type="entry name" value="FMN_Rdtase-like_dom"/>
</dbReference>
<dbReference type="PANTHER" id="PTHR30543:SF21">
    <property type="entry name" value="NAD(P)H-DEPENDENT FMN REDUCTASE LOT6"/>
    <property type="match status" value="1"/>
</dbReference>
<sequence length="195" mass="21671">MTQPIPLLCGSHRSTGNTKGVAEWVSSRFRSMSNPPLDLVFAEKLSPVPTHTVEDMAAAITDPSDYNDMDVRRFSHMISSSPAIVIATPQYNWGYPGPLKNTLDHLYHEWKGKPVLLVTLGGHGGGRCAEQLSLVLEGGLKMKVVDTVCITLPSDFIRKSDRVEENDGQWPNFLKEYEEPMEKAFMKLLEAIKGV</sequence>
<dbReference type="Pfam" id="PF03358">
    <property type="entry name" value="FMN_red"/>
    <property type="match status" value="1"/>
</dbReference>
<keyword evidence="3" id="KW-1185">Reference proteome</keyword>
<name>A0A2P6NB63_9EUKA</name>
<dbReference type="InParanoid" id="A0A2P6NB63"/>
<dbReference type="GO" id="GO:0005829">
    <property type="term" value="C:cytosol"/>
    <property type="evidence" value="ECO:0007669"/>
    <property type="project" value="TreeGrafter"/>
</dbReference>
<dbReference type="OrthoDB" id="17788at2759"/>